<dbReference type="RefSeq" id="WP_270040805.1">
    <property type="nucleotide sequence ID" value="NZ_JAPDOD010000013.1"/>
</dbReference>
<gene>
    <name evidence="2" type="ORF">OM076_15025</name>
</gene>
<dbReference type="Proteomes" id="UP001149140">
    <property type="component" value="Unassembled WGS sequence"/>
</dbReference>
<dbReference type="EMBL" id="JAPDOD010000013">
    <property type="protein sequence ID" value="MDA0161588.1"/>
    <property type="molecule type" value="Genomic_DNA"/>
</dbReference>
<accession>A0A9X3MY54</accession>
<sequence>MSDVKSAFKALTAEQQAIVRERRVAGERSPDDWLALLGPVAEYDRQADAVREGGGGFWARRYARKHDVPNGLRWFAVPLTLILREDQDPEKPLALKIDLSGPMQPQKLVTTSDPYKKGAYHKVVDSFYDDVWLEGHAHFADGADVHFTVTDHVRTSNKTKRSASGKTKRKTKSKKKSELSVTLSVPKRNYTVAAATGRDVPKETVKDGESRTVVKLAGTMVQPNADAVPPIRMLLELISGAYERIEPARRKKL</sequence>
<evidence type="ECO:0000256" key="1">
    <source>
        <dbReference type="SAM" id="MobiDB-lite"/>
    </source>
</evidence>
<dbReference type="AlphaFoldDB" id="A0A9X3MY54"/>
<comment type="caution">
    <text evidence="2">The sequence shown here is derived from an EMBL/GenBank/DDBJ whole genome shotgun (WGS) entry which is preliminary data.</text>
</comment>
<keyword evidence="3" id="KW-1185">Reference proteome</keyword>
<reference evidence="2" key="1">
    <citation type="submission" date="2022-10" db="EMBL/GenBank/DDBJ databases">
        <title>The WGS of Solirubrobacter ginsenosidimutans DSM 21036.</title>
        <authorList>
            <person name="Jiang Z."/>
        </authorList>
    </citation>
    <scope>NUCLEOTIDE SEQUENCE</scope>
    <source>
        <strain evidence="2">DSM 21036</strain>
    </source>
</reference>
<feature type="region of interest" description="Disordered" evidence="1">
    <location>
        <begin position="156"/>
        <end position="179"/>
    </location>
</feature>
<feature type="compositionally biased region" description="Basic residues" evidence="1">
    <location>
        <begin position="156"/>
        <end position="175"/>
    </location>
</feature>
<organism evidence="2 3">
    <name type="scientific">Solirubrobacter ginsenosidimutans</name>
    <dbReference type="NCBI Taxonomy" id="490573"/>
    <lineage>
        <taxon>Bacteria</taxon>
        <taxon>Bacillati</taxon>
        <taxon>Actinomycetota</taxon>
        <taxon>Thermoleophilia</taxon>
        <taxon>Solirubrobacterales</taxon>
        <taxon>Solirubrobacteraceae</taxon>
        <taxon>Solirubrobacter</taxon>
    </lineage>
</organism>
<protein>
    <submittedName>
        <fullName evidence="2">Uncharacterized protein</fullName>
    </submittedName>
</protein>
<evidence type="ECO:0000313" key="2">
    <source>
        <dbReference type="EMBL" id="MDA0161588.1"/>
    </source>
</evidence>
<name>A0A9X3MY54_9ACTN</name>
<proteinExistence type="predicted"/>
<evidence type="ECO:0000313" key="3">
    <source>
        <dbReference type="Proteomes" id="UP001149140"/>
    </source>
</evidence>